<dbReference type="AlphaFoldDB" id="A0AAV8VKI5"/>
<evidence type="ECO:0000256" key="4">
    <source>
        <dbReference type="ARBA" id="ARBA00010617"/>
    </source>
</evidence>
<evidence type="ECO:0000256" key="8">
    <source>
        <dbReference type="ARBA" id="ARBA00022848"/>
    </source>
</evidence>
<dbReference type="Pfam" id="PF00067">
    <property type="entry name" value="p450"/>
    <property type="match status" value="1"/>
</dbReference>
<dbReference type="InterPro" id="IPR036396">
    <property type="entry name" value="Cyt_P450_sf"/>
</dbReference>
<dbReference type="GO" id="GO:0005506">
    <property type="term" value="F:iron ion binding"/>
    <property type="evidence" value="ECO:0007669"/>
    <property type="project" value="InterPro"/>
</dbReference>
<evidence type="ECO:0000256" key="3">
    <source>
        <dbReference type="ARBA" id="ARBA00004406"/>
    </source>
</evidence>
<comment type="cofactor">
    <cofactor evidence="1">
        <name>heme</name>
        <dbReference type="ChEBI" id="CHEBI:30413"/>
    </cofactor>
</comment>
<evidence type="ECO:0000256" key="5">
    <source>
        <dbReference type="ARBA" id="ARBA00022617"/>
    </source>
</evidence>
<evidence type="ECO:0000256" key="12">
    <source>
        <dbReference type="ARBA" id="ARBA00023136"/>
    </source>
</evidence>
<dbReference type="EMBL" id="JANEYG010000068">
    <property type="protein sequence ID" value="KAJ8914609.1"/>
    <property type="molecule type" value="Genomic_DNA"/>
</dbReference>
<dbReference type="Gene3D" id="1.10.630.10">
    <property type="entry name" value="Cytochrome P450"/>
    <property type="match status" value="1"/>
</dbReference>
<evidence type="ECO:0000256" key="7">
    <source>
        <dbReference type="ARBA" id="ARBA00022824"/>
    </source>
</evidence>
<evidence type="ECO:0000256" key="11">
    <source>
        <dbReference type="ARBA" id="ARBA00023033"/>
    </source>
</evidence>
<dbReference type="InterPro" id="IPR001128">
    <property type="entry name" value="Cyt_P450"/>
</dbReference>
<comment type="subcellular location">
    <subcellularLocation>
        <location evidence="3">Endoplasmic reticulum membrane</location>
        <topology evidence="3">Peripheral membrane protein</topology>
    </subcellularLocation>
    <subcellularLocation>
        <location evidence="2">Microsome membrane</location>
        <topology evidence="2">Peripheral membrane protein</topology>
    </subcellularLocation>
</comment>
<evidence type="ECO:0000256" key="10">
    <source>
        <dbReference type="ARBA" id="ARBA00023004"/>
    </source>
</evidence>
<organism evidence="13 14">
    <name type="scientific">Exocentrus adspersus</name>
    <dbReference type="NCBI Taxonomy" id="1586481"/>
    <lineage>
        <taxon>Eukaryota</taxon>
        <taxon>Metazoa</taxon>
        <taxon>Ecdysozoa</taxon>
        <taxon>Arthropoda</taxon>
        <taxon>Hexapoda</taxon>
        <taxon>Insecta</taxon>
        <taxon>Pterygota</taxon>
        <taxon>Neoptera</taxon>
        <taxon>Endopterygota</taxon>
        <taxon>Coleoptera</taxon>
        <taxon>Polyphaga</taxon>
        <taxon>Cucujiformia</taxon>
        <taxon>Chrysomeloidea</taxon>
        <taxon>Cerambycidae</taxon>
        <taxon>Lamiinae</taxon>
        <taxon>Acanthocinini</taxon>
        <taxon>Exocentrus</taxon>
    </lineage>
</organism>
<evidence type="ECO:0000256" key="9">
    <source>
        <dbReference type="ARBA" id="ARBA00023002"/>
    </source>
</evidence>
<name>A0AAV8VKI5_9CUCU</name>
<dbReference type="PANTHER" id="PTHR24292">
    <property type="entry name" value="CYTOCHROME P450"/>
    <property type="match status" value="1"/>
</dbReference>
<keyword evidence="6" id="KW-0479">Metal-binding</keyword>
<keyword evidence="5" id="KW-0349">Heme</keyword>
<keyword evidence="9" id="KW-0560">Oxidoreductase</keyword>
<dbReference type="GO" id="GO:0020037">
    <property type="term" value="F:heme binding"/>
    <property type="evidence" value="ECO:0007669"/>
    <property type="project" value="InterPro"/>
</dbReference>
<keyword evidence="8" id="KW-0492">Microsome</keyword>
<feature type="non-terminal residue" evidence="13">
    <location>
        <position position="186"/>
    </location>
</feature>
<evidence type="ECO:0008006" key="15">
    <source>
        <dbReference type="Google" id="ProtNLM"/>
    </source>
</evidence>
<dbReference type="PRINTS" id="PR00464">
    <property type="entry name" value="EP450II"/>
</dbReference>
<keyword evidence="12" id="KW-0472">Membrane</keyword>
<reference evidence="13 14" key="1">
    <citation type="journal article" date="2023" name="Insect Mol. Biol.">
        <title>Genome sequencing provides insights into the evolution of gene families encoding plant cell wall-degrading enzymes in longhorned beetles.</title>
        <authorList>
            <person name="Shin N.R."/>
            <person name="Okamura Y."/>
            <person name="Kirsch R."/>
            <person name="Pauchet Y."/>
        </authorList>
    </citation>
    <scope>NUCLEOTIDE SEQUENCE [LARGE SCALE GENOMIC DNA]</scope>
    <source>
        <strain evidence="13">EAD_L_NR</strain>
    </source>
</reference>
<dbReference type="InterPro" id="IPR050476">
    <property type="entry name" value="Insect_CytP450_Detox"/>
</dbReference>
<sequence length="186" mass="21133">MAEKVKEIYDRMKGRKCVGMYFFSRPTLLPLDPVLIKAVQSVAFDHFYDRGIYYDEENDPISAHLFSLAGPKWKRLRAKMTPAFSPGKLKFMFGTMAQCGHQMVDLLKQMVLDDAAVEIKEILARYTTDVIGSCAFGLECNCMRDPQAEFRMMGKRAFTQTLGDLLKMVPLTMDEAAAQAFIFFLA</sequence>
<accession>A0AAV8VKI5</accession>
<evidence type="ECO:0000313" key="13">
    <source>
        <dbReference type="EMBL" id="KAJ8914609.1"/>
    </source>
</evidence>
<protein>
    <recommendedName>
        <fullName evidence="15">Cytochrome P450</fullName>
    </recommendedName>
</protein>
<gene>
    <name evidence="13" type="ORF">NQ315_017314</name>
</gene>
<evidence type="ECO:0000256" key="2">
    <source>
        <dbReference type="ARBA" id="ARBA00004174"/>
    </source>
</evidence>
<dbReference type="InterPro" id="IPR002402">
    <property type="entry name" value="Cyt_P450_E_grp-II"/>
</dbReference>
<dbReference type="Proteomes" id="UP001159042">
    <property type="component" value="Unassembled WGS sequence"/>
</dbReference>
<comment type="similarity">
    <text evidence="4">Belongs to the cytochrome P450 family.</text>
</comment>
<keyword evidence="10" id="KW-0408">Iron</keyword>
<dbReference type="PANTHER" id="PTHR24292:SF103">
    <property type="entry name" value="CYTOCHROME P450 6BS1"/>
    <property type="match status" value="1"/>
</dbReference>
<dbReference type="GO" id="GO:0004497">
    <property type="term" value="F:monooxygenase activity"/>
    <property type="evidence" value="ECO:0007669"/>
    <property type="project" value="UniProtKB-KW"/>
</dbReference>
<dbReference type="GO" id="GO:0016705">
    <property type="term" value="F:oxidoreductase activity, acting on paired donors, with incorporation or reduction of molecular oxygen"/>
    <property type="evidence" value="ECO:0007669"/>
    <property type="project" value="InterPro"/>
</dbReference>
<proteinExistence type="inferred from homology"/>
<dbReference type="GO" id="GO:0005789">
    <property type="term" value="C:endoplasmic reticulum membrane"/>
    <property type="evidence" value="ECO:0007669"/>
    <property type="project" value="UniProtKB-SubCell"/>
</dbReference>
<evidence type="ECO:0000256" key="1">
    <source>
        <dbReference type="ARBA" id="ARBA00001971"/>
    </source>
</evidence>
<comment type="caution">
    <text evidence="13">The sequence shown here is derived from an EMBL/GenBank/DDBJ whole genome shotgun (WGS) entry which is preliminary data.</text>
</comment>
<dbReference type="SUPFAM" id="SSF48264">
    <property type="entry name" value="Cytochrome P450"/>
    <property type="match status" value="1"/>
</dbReference>
<keyword evidence="7" id="KW-0256">Endoplasmic reticulum</keyword>
<evidence type="ECO:0000313" key="14">
    <source>
        <dbReference type="Proteomes" id="UP001159042"/>
    </source>
</evidence>
<keyword evidence="14" id="KW-1185">Reference proteome</keyword>
<keyword evidence="11" id="KW-0503">Monooxygenase</keyword>
<evidence type="ECO:0000256" key="6">
    <source>
        <dbReference type="ARBA" id="ARBA00022723"/>
    </source>
</evidence>